<dbReference type="InterPro" id="IPR029055">
    <property type="entry name" value="Ntn_hydrolases_N"/>
</dbReference>
<evidence type="ECO:0000256" key="1">
    <source>
        <dbReference type="ARBA" id="ARBA00006586"/>
    </source>
</evidence>
<feature type="non-terminal residue" evidence="2">
    <location>
        <position position="99"/>
    </location>
</feature>
<organism evidence="2 3">
    <name type="scientific">Streptomyces microflavus</name>
    <name type="common">Streptomyces lipmanii</name>
    <dbReference type="NCBI Taxonomy" id="1919"/>
    <lineage>
        <taxon>Bacteria</taxon>
        <taxon>Bacillati</taxon>
        <taxon>Actinomycetota</taxon>
        <taxon>Actinomycetes</taxon>
        <taxon>Kitasatosporales</taxon>
        <taxon>Streptomycetaceae</taxon>
        <taxon>Streptomyces</taxon>
    </lineage>
</organism>
<protein>
    <submittedName>
        <fullName evidence="2">Penicillin acylase family protein</fullName>
    </submittedName>
</protein>
<evidence type="ECO:0000313" key="3">
    <source>
        <dbReference type="Proteomes" id="UP000471648"/>
    </source>
</evidence>
<dbReference type="SUPFAM" id="SSF56235">
    <property type="entry name" value="N-terminal nucleophile aminohydrolases (Ntn hydrolases)"/>
    <property type="match status" value="1"/>
</dbReference>
<gene>
    <name evidence="2" type="ORF">G3I39_35695</name>
</gene>
<dbReference type="AlphaFoldDB" id="A0A6N9VMM7"/>
<dbReference type="Proteomes" id="UP000471648">
    <property type="component" value="Unassembled WGS sequence"/>
</dbReference>
<proteinExistence type="inferred from homology"/>
<comment type="similarity">
    <text evidence="1">Belongs to the peptidase S45 family.</text>
</comment>
<name>A0A6N9VMM7_STRMI</name>
<sequence length="99" mass="11353">GNGIPHLYADSDEDLFRAQGYVQAQDRFWEMDVRRHTTAGRLSEMFGESQVDTDAFLRTLGWHRVAKQEYDTKLSKSTKAYLRAYSDGVNAYLSTKSPE</sequence>
<dbReference type="RefSeq" id="WP_164358985.1">
    <property type="nucleotide sequence ID" value="NZ_JAAGME010001514.1"/>
</dbReference>
<comment type="caution">
    <text evidence="2">The sequence shown here is derived from an EMBL/GenBank/DDBJ whole genome shotgun (WGS) entry which is preliminary data.</text>
</comment>
<reference evidence="2 3" key="1">
    <citation type="submission" date="2020-01" db="EMBL/GenBank/DDBJ databases">
        <title>Insect and environment-associated Actinomycetes.</title>
        <authorList>
            <person name="Currrie C."/>
            <person name="Chevrette M."/>
            <person name="Carlson C."/>
            <person name="Stubbendieck R."/>
            <person name="Wendt-Pienkowski E."/>
        </authorList>
    </citation>
    <scope>NUCLEOTIDE SEQUENCE [LARGE SCALE GENOMIC DNA]</scope>
    <source>
        <strain evidence="2 3">SID14438</strain>
    </source>
</reference>
<dbReference type="InterPro" id="IPR002692">
    <property type="entry name" value="S45"/>
</dbReference>
<dbReference type="GO" id="GO:0017000">
    <property type="term" value="P:antibiotic biosynthetic process"/>
    <property type="evidence" value="ECO:0007669"/>
    <property type="project" value="InterPro"/>
</dbReference>
<dbReference type="Gene3D" id="1.10.439.10">
    <property type="entry name" value="Penicillin Amidohydrolase, domain 1"/>
    <property type="match status" value="1"/>
</dbReference>
<dbReference type="EMBL" id="JAAGME010001514">
    <property type="protein sequence ID" value="NEB72379.1"/>
    <property type="molecule type" value="Genomic_DNA"/>
</dbReference>
<accession>A0A6N9VMM7</accession>
<dbReference type="GO" id="GO:0016811">
    <property type="term" value="F:hydrolase activity, acting on carbon-nitrogen (but not peptide) bonds, in linear amides"/>
    <property type="evidence" value="ECO:0007669"/>
    <property type="project" value="InterPro"/>
</dbReference>
<dbReference type="PANTHER" id="PTHR34218:SF4">
    <property type="entry name" value="ACYL-HOMOSERINE LACTONE ACYLASE QUIP"/>
    <property type="match status" value="1"/>
</dbReference>
<evidence type="ECO:0000313" key="2">
    <source>
        <dbReference type="EMBL" id="NEB72379.1"/>
    </source>
</evidence>
<feature type="non-terminal residue" evidence="2">
    <location>
        <position position="1"/>
    </location>
</feature>
<dbReference type="Pfam" id="PF01804">
    <property type="entry name" value="Penicil_amidase"/>
    <property type="match status" value="1"/>
</dbReference>
<dbReference type="PANTHER" id="PTHR34218">
    <property type="entry name" value="PEPTIDASE S45 PENICILLIN AMIDASE"/>
    <property type="match status" value="1"/>
</dbReference>
<dbReference type="InterPro" id="IPR023343">
    <property type="entry name" value="Penicillin_amidase_dom1"/>
</dbReference>